<protein>
    <recommendedName>
        <fullName evidence="2">histidine kinase</fullName>
        <ecNumber evidence="2">2.7.13.3</ecNumber>
    </recommendedName>
</protein>
<keyword evidence="3 6" id="KW-0597">Phosphoprotein</keyword>
<dbReference type="InterPro" id="IPR001789">
    <property type="entry name" value="Sig_transdc_resp-reg_receiver"/>
</dbReference>
<dbReference type="PRINTS" id="PR00344">
    <property type="entry name" value="BCTRLSENSOR"/>
</dbReference>
<evidence type="ECO:0000313" key="10">
    <source>
        <dbReference type="EMBL" id="APE43503.1"/>
    </source>
</evidence>
<feature type="coiled-coil region" evidence="7">
    <location>
        <begin position="59"/>
        <end position="86"/>
    </location>
</feature>
<dbReference type="SUPFAM" id="SSF55874">
    <property type="entry name" value="ATPase domain of HSP90 chaperone/DNA topoisomerase II/histidine kinase"/>
    <property type="match status" value="1"/>
</dbReference>
<evidence type="ECO:0000256" key="4">
    <source>
        <dbReference type="ARBA" id="ARBA00022679"/>
    </source>
</evidence>
<evidence type="ECO:0000256" key="7">
    <source>
        <dbReference type="SAM" id="Coils"/>
    </source>
</evidence>
<keyword evidence="11" id="KW-1185">Reference proteome</keyword>
<dbReference type="CDD" id="cd00075">
    <property type="entry name" value="HATPase"/>
    <property type="match status" value="1"/>
</dbReference>
<dbReference type="GO" id="GO:0005886">
    <property type="term" value="C:plasma membrane"/>
    <property type="evidence" value="ECO:0007669"/>
    <property type="project" value="TreeGrafter"/>
</dbReference>
<dbReference type="Proteomes" id="UP000181897">
    <property type="component" value="Chromosome"/>
</dbReference>
<evidence type="ECO:0000256" key="3">
    <source>
        <dbReference type="ARBA" id="ARBA00022553"/>
    </source>
</evidence>
<dbReference type="SUPFAM" id="SSF52172">
    <property type="entry name" value="CheY-like"/>
    <property type="match status" value="1"/>
</dbReference>
<keyword evidence="5 10" id="KW-0418">Kinase</keyword>
<dbReference type="CDD" id="cd00082">
    <property type="entry name" value="HisKA"/>
    <property type="match status" value="1"/>
</dbReference>
<feature type="domain" description="Response regulatory" evidence="9">
    <location>
        <begin position="614"/>
        <end position="730"/>
    </location>
</feature>
<dbReference type="STRING" id="1917485.BOO69_08835"/>
<evidence type="ECO:0000259" key="8">
    <source>
        <dbReference type="PROSITE" id="PS50109"/>
    </source>
</evidence>
<feature type="modified residue" description="4-aspartylphosphate" evidence="6">
    <location>
        <position position="665"/>
    </location>
</feature>
<dbReference type="Pfam" id="PF00072">
    <property type="entry name" value="Response_reg"/>
    <property type="match status" value="1"/>
</dbReference>
<gene>
    <name evidence="10" type="ORF">BOO69_08835</name>
</gene>
<evidence type="ECO:0000256" key="5">
    <source>
        <dbReference type="ARBA" id="ARBA00022777"/>
    </source>
</evidence>
<dbReference type="PROSITE" id="PS50110">
    <property type="entry name" value="RESPONSE_REGULATORY"/>
    <property type="match status" value="1"/>
</dbReference>
<evidence type="ECO:0000256" key="1">
    <source>
        <dbReference type="ARBA" id="ARBA00000085"/>
    </source>
</evidence>
<dbReference type="InterPro" id="IPR036097">
    <property type="entry name" value="HisK_dim/P_sf"/>
</dbReference>
<dbReference type="EMBL" id="CP018076">
    <property type="protein sequence ID" value="APE43503.1"/>
    <property type="molecule type" value="Genomic_DNA"/>
</dbReference>
<dbReference type="Gene3D" id="3.40.50.2300">
    <property type="match status" value="1"/>
</dbReference>
<dbReference type="PANTHER" id="PTHR43047">
    <property type="entry name" value="TWO-COMPONENT HISTIDINE PROTEIN KINASE"/>
    <property type="match status" value="1"/>
</dbReference>
<proteinExistence type="predicted"/>
<dbReference type="InterPro" id="IPR011006">
    <property type="entry name" value="CheY-like_superfamily"/>
</dbReference>
<keyword evidence="4" id="KW-0808">Transferase</keyword>
<reference evidence="10 11" key="1">
    <citation type="submission" date="2016-11" db="EMBL/GenBank/DDBJ databases">
        <title>Complete genome sequence of Sulfitobacter sp. AM1-D1, a toxic bacteria associated with marine dinoflagellate Alexandrium minutum in East China Sea.</title>
        <authorList>
            <person name="Yang Q."/>
            <person name="Zhang X."/>
            <person name="Tian X."/>
        </authorList>
    </citation>
    <scope>NUCLEOTIDE SEQUENCE [LARGE SCALE GENOMIC DNA]</scope>
    <source>
        <strain evidence="10 11">AM1-D1</strain>
    </source>
</reference>
<dbReference type="InterPro" id="IPR036890">
    <property type="entry name" value="HATPase_C_sf"/>
</dbReference>
<comment type="catalytic activity">
    <reaction evidence="1">
        <text>ATP + protein L-histidine = ADP + protein N-phospho-L-histidine.</text>
        <dbReference type="EC" id="2.7.13.3"/>
    </reaction>
</comment>
<evidence type="ECO:0000256" key="2">
    <source>
        <dbReference type="ARBA" id="ARBA00012438"/>
    </source>
</evidence>
<dbReference type="Pfam" id="PF12860">
    <property type="entry name" value="PAS_7"/>
    <property type="match status" value="2"/>
</dbReference>
<dbReference type="Gene3D" id="3.30.565.10">
    <property type="entry name" value="Histidine kinase-like ATPase, C-terminal domain"/>
    <property type="match status" value="1"/>
</dbReference>
<organism evidence="10 11">
    <name type="scientific">Sulfitobacter alexandrii</name>
    <dbReference type="NCBI Taxonomy" id="1917485"/>
    <lineage>
        <taxon>Bacteria</taxon>
        <taxon>Pseudomonadati</taxon>
        <taxon>Pseudomonadota</taxon>
        <taxon>Alphaproteobacteria</taxon>
        <taxon>Rhodobacterales</taxon>
        <taxon>Roseobacteraceae</taxon>
        <taxon>Sulfitobacter</taxon>
    </lineage>
</organism>
<dbReference type="InterPro" id="IPR004358">
    <property type="entry name" value="Sig_transdc_His_kin-like_C"/>
</dbReference>
<dbReference type="AlphaFoldDB" id="A0A1J0WGR0"/>
<dbReference type="GO" id="GO:0009927">
    <property type="term" value="F:histidine phosphotransfer kinase activity"/>
    <property type="evidence" value="ECO:0007669"/>
    <property type="project" value="TreeGrafter"/>
</dbReference>
<evidence type="ECO:0000259" key="9">
    <source>
        <dbReference type="PROSITE" id="PS50110"/>
    </source>
</evidence>
<dbReference type="EC" id="2.7.13.3" evidence="2"/>
<sequence length="733" mass="81714">MSVINPADSLERQNEKLLQITRALMRKVEQKNEQSGAAYAQFERAALLEVQVRERTIDLERTLDLLQESNARLEVANRETAIARENLTEAIETISEGFALFDPGDRLVLFNSRFCRDLSDIVPQLREGLTFDAYVSLVSGSRVLSLPPGQSPEGWARQRTGRHRDDHVVFNVSLIHDRWLQVSEHRTARGGTVILQTDVTNIIRLERQERQKVRDEQAQILRATLDHLDQGVCIFDRDRKLIGWNRRMDRLLDLPPRDAALGRSFVVLLELLNRQLTFHDSFDSRMLIDWAMQEGGRQPIAFEVTGTDQQVLSIFAQEMPDRGFVISFTDVSAERAAARALSEMNEMLERRVQSRTHELGIALSEAERANASKSRFVAAASHDLLQPLSAAKLFISALSDQVAGPDQRGIVEKAETALSSVEQIIEALLDISRLDAHRPTFDIQPVALAAVLGPLRDELTPVAEAKGIDLRFVDCGLSVRSDPGYLRRIVQNLVSNAVRYTQTGRVLVGVRRRGGVAQLQVWDTGPGIAETDQEAIFQEFRRLSVHRAEHSLGLGLAIVERACKSLGHRLGLSSSVGRGSLFRVDLPIVEGGQAPQTQEQDHADAANLTRRGDVVFLVENDDTLANALTLMMESWGAEVIHAVNGEEAMKLLDDIDLRPDALVVDYQLGEGMSGLDLIEQIRARYGDIPARLISANRGLDLERACRELNVTVLPKPIDKKGLFAFLNGPHRAD</sequence>
<dbReference type="PROSITE" id="PS50109">
    <property type="entry name" value="HIS_KIN"/>
    <property type="match status" value="1"/>
</dbReference>
<keyword evidence="7" id="KW-0175">Coiled coil</keyword>
<dbReference type="PANTHER" id="PTHR43047:SF9">
    <property type="entry name" value="HISTIDINE KINASE"/>
    <property type="match status" value="1"/>
</dbReference>
<accession>A0A1J0WGR0</accession>
<dbReference type="SMART" id="SM00448">
    <property type="entry name" value="REC"/>
    <property type="match status" value="1"/>
</dbReference>
<dbReference type="CDD" id="cd00156">
    <property type="entry name" value="REC"/>
    <property type="match status" value="1"/>
</dbReference>
<dbReference type="RefSeq" id="WP_071971836.1">
    <property type="nucleotide sequence ID" value="NZ_CP018076.1"/>
</dbReference>
<dbReference type="KEGG" id="suam:BOO69_08835"/>
<evidence type="ECO:0000256" key="6">
    <source>
        <dbReference type="PROSITE-ProRule" id="PRU00169"/>
    </source>
</evidence>
<dbReference type="SMART" id="SM00388">
    <property type="entry name" value="HisKA"/>
    <property type="match status" value="1"/>
</dbReference>
<feature type="domain" description="Histidine kinase" evidence="8">
    <location>
        <begin position="379"/>
        <end position="590"/>
    </location>
</feature>
<dbReference type="SUPFAM" id="SSF55785">
    <property type="entry name" value="PYP-like sensor domain (PAS domain)"/>
    <property type="match status" value="1"/>
</dbReference>
<dbReference type="Pfam" id="PF00512">
    <property type="entry name" value="HisKA"/>
    <property type="match status" value="1"/>
</dbReference>
<dbReference type="InterPro" id="IPR035965">
    <property type="entry name" value="PAS-like_dom_sf"/>
</dbReference>
<dbReference type="InterPro" id="IPR003661">
    <property type="entry name" value="HisK_dim/P_dom"/>
</dbReference>
<dbReference type="Gene3D" id="3.30.450.20">
    <property type="entry name" value="PAS domain"/>
    <property type="match status" value="1"/>
</dbReference>
<dbReference type="Pfam" id="PF02518">
    <property type="entry name" value="HATPase_c"/>
    <property type="match status" value="1"/>
</dbReference>
<dbReference type="SMART" id="SM00387">
    <property type="entry name" value="HATPase_c"/>
    <property type="match status" value="1"/>
</dbReference>
<dbReference type="SUPFAM" id="SSF47384">
    <property type="entry name" value="Homodimeric domain of signal transducing histidine kinase"/>
    <property type="match status" value="1"/>
</dbReference>
<evidence type="ECO:0000313" key="11">
    <source>
        <dbReference type="Proteomes" id="UP000181897"/>
    </source>
</evidence>
<dbReference type="Gene3D" id="1.10.287.130">
    <property type="match status" value="1"/>
</dbReference>
<dbReference type="OrthoDB" id="9764438at2"/>
<dbReference type="InterPro" id="IPR003594">
    <property type="entry name" value="HATPase_dom"/>
</dbReference>
<dbReference type="FunFam" id="3.30.565.10:FF:000049">
    <property type="entry name" value="Two-component sensor histidine kinase"/>
    <property type="match status" value="1"/>
</dbReference>
<name>A0A1J0WGR0_9RHOB</name>
<dbReference type="GO" id="GO:0000155">
    <property type="term" value="F:phosphorelay sensor kinase activity"/>
    <property type="evidence" value="ECO:0007669"/>
    <property type="project" value="InterPro"/>
</dbReference>
<dbReference type="InterPro" id="IPR005467">
    <property type="entry name" value="His_kinase_dom"/>
</dbReference>